<dbReference type="AlphaFoldDB" id="A0A564YTA5"/>
<dbReference type="EMBL" id="CABIJS010000376">
    <property type="protein sequence ID" value="VUZ50455.1"/>
    <property type="molecule type" value="Genomic_DNA"/>
</dbReference>
<dbReference type="EMBL" id="CABIJS010000342">
    <property type="protein sequence ID" value="VUZ49964.1"/>
    <property type="molecule type" value="Genomic_DNA"/>
</dbReference>
<gene>
    <name evidence="1" type="ORF">WMSIL1_LOCUS8959</name>
    <name evidence="2" type="ORF">WMSIL1_LOCUS8960</name>
    <name evidence="3" type="ORF">WMSIL1_LOCUS9354</name>
</gene>
<name>A0A564YTA5_HYMDI</name>
<evidence type="ECO:0000313" key="3">
    <source>
        <dbReference type="EMBL" id="VUZ50455.1"/>
    </source>
</evidence>
<evidence type="ECO:0000313" key="4">
    <source>
        <dbReference type="Proteomes" id="UP000321570"/>
    </source>
</evidence>
<reference evidence="3 4" key="1">
    <citation type="submission" date="2019-07" db="EMBL/GenBank/DDBJ databases">
        <authorList>
            <person name="Jastrzebski P J."/>
            <person name="Paukszto L."/>
            <person name="Jastrzebski P J."/>
        </authorList>
    </citation>
    <scope>NUCLEOTIDE SEQUENCE [LARGE SCALE GENOMIC DNA]</scope>
    <source>
        <strain evidence="3 4">WMS-il1</strain>
    </source>
</reference>
<organism evidence="3 4">
    <name type="scientific">Hymenolepis diminuta</name>
    <name type="common">Rat tapeworm</name>
    <dbReference type="NCBI Taxonomy" id="6216"/>
    <lineage>
        <taxon>Eukaryota</taxon>
        <taxon>Metazoa</taxon>
        <taxon>Spiralia</taxon>
        <taxon>Lophotrochozoa</taxon>
        <taxon>Platyhelminthes</taxon>
        <taxon>Cestoda</taxon>
        <taxon>Eucestoda</taxon>
        <taxon>Cyclophyllidea</taxon>
        <taxon>Hymenolepididae</taxon>
        <taxon>Hymenolepis</taxon>
    </lineage>
</organism>
<evidence type="ECO:0000313" key="2">
    <source>
        <dbReference type="EMBL" id="VUZ49964.1"/>
    </source>
</evidence>
<dbReference type="EMBL" id="CABIJS010000340">
    <property type="protein sequence ID" value="VUZ49963.1"/>
    <property type="molecule type" value="Genomic_DNA"/>
</dbReference>
<evidence type="ECO:0000313" key="1">
    <source>
        <dbReference type="EMBL" id="VUZ49963.1"/>
    </source>
</evidence>
<keyword evidence="4" id="KW-1185">Reference proteome</keyword>
<protein>
    <submittedName>
        <fullName evidence="3">Uncharacterized protein</fullName>
    </submittedName>
</protein>
<dbReference type="Proteomes" id="UP000321570">
    <property type="component" value="Unassembled WGS sequence"/>
</dbReference>
<sequence length="156" mass="17535">MKVDKAANNTKITTYGKKFLSLDLELRHEFPFIFLVVDVQKTIIGDDFLSKFNLLVNSKNQTLHDSLLLFHVVCTTAGLEPIGVHVLLPASNVFSNLSEFPAVFRAQSDIIEPKHEVRHHIITSGAPVLTKARRLHPDKLQAVKEEFQHMVSLGIV</sequence>
<accession>A0A564YTA5</accession>
<proteinExistence type="predicted"/>